<proteinExistence type="predicted"/>
<dbReference type="Pfam" id="PF00583">
    <property type="entry name" value="Acetyltransf_1"/>
    <property type="match status" value="1"/>
</dbReference>
<dbReference type="Proteomes" id="UP001206924">
    <property type="component" value="Unassembled WGS sequence"/>
</dbReference>
<name>A0ABT1NLP7_9MICC</name>
<evidence type="ECO:0000313" key="5">
    <source>
        <dbReference type="Proteomes" id="UP001206924"/>
    </source>
</evidence>
<evidence type="ECO:0000259" key="3">
    <source>
        <dbReference type="PROSITE" id="PS51186"/>
    </source>
</evidence>
<feature type="domain" description="N-acetyltransferase" evidence="3">
    <location>
        <begin position="18"/>
        <end position="167"/>
    </location>
</feature>
<sequence length="174" mass="18894">MSDLRPFSGFRPYSTPHLRIREVPWSNPVGADLREAQQAELDARYGTMEHDPNPPRAGDSAVFLIAYERSTGQPLGCGGLRRLDTTTAEIKRVYVLPYARGSGVATAVLGALEARAKQMGFAVLTAEAGSAQPDGHRFYENAGYRVVPNFGPYIASDGSTCYSKTIGAALEHRF</sequence>
<dbReference type="PROSITE" id="PS51186">
    <property type="entry name" value="GNAT"/>
    <property type="match status" value="1"/>
</dbReference>
<protein>
    <submittedName>
        <fullName evidence="4">GNAT family N-acetyltransferase</fullName>
    </submittedName>
</protein>
<dbReference type="Gene3D" id="3.40.630.30">
    <property type="match status" value="1"/>
</dbReference>
<dbReference type="CDD" id="cd04301">
    <property type="entry name" value="NAT_SF"/>
    <property type="match status" value="1"/>
</dbReference>
<evidence type="ECO:0000256" key="2">
    <source>
        <dbReference type="ARBA" id="ARBA00023315"/>
    </source>
</evidence>
<dbReference type="InterPro" id="IPR000182">
    <property type="entry name" value="GNAT_dom"/>
</dbReference>
<comment type="caution">
    <text evidence="4">The sequence shown here is derived from an EMBL/GenBank/DDBJ whole genome shotgun (WGS) entry which is preliminary data.</text>
</comment>
<keyword evidence="2" id="KW-0012">Acyltransferase</keyword>
<dbReference type="PANTHER" id="PTHR43877">
    <property type="entry name" value="AMINOALKYLPHOSPHONATE N-ACETYLTRANSFERASE-RELATED-RELATED"/>
    <property type="match status" value="1"/>
</dbReference>
<gene>
    <name evidence="4" type="ORF">NNX28_01735</name>
</gene>
<dbReference type="SUPFAM" id="SSF55729">
    <property type="entry name" value="Acyl-CoA N-acyltransferases (Nat)"/>
    <property type="match status" value="1"/>
</dbReference>
<reference evidence="4 5" key="1">
    <citation type="submission" date="2022-07" db="EMBL/GenBank/DDBJ databases">
        <title>Novel species in genus Arthrobacter.</title>
        <authorList>
            <person name="Liu Y."/>
        </authorList>
    </citation>
    <scope>NUCLEOTIDE SEQUENCE [LARGE SCALE GENOMIC DNA]</scope>
    <source>
        <strain evidence="5">zg-Y859</strain>
    </source>
</reference>
<organism evidence="4 5">
    <name type="scientific">Arthrobacter jinronghuae</name>
    <dbReference type="NCBI Taxonomy" id="2964609"/>
    <lineage>
        <taxon>Bacteria</taxon>
        <taxon>Bacillati</taxon>
        <taxon>Actinomycetota</taxon>
        <taxon>Actinomycetes</taxon>
        <taxon>Micrococcales</taxon>
        <taxon>Micrococcaceae</taxon>
        <taxon>Arthrobacter</taxon>
    </lineage>
</organism>
<evidence type="ECO:0000313" key="4">
    <source>
        <dbReference type="EMBL" id="MCQ1948648.1"/>
    </source>
</evidence>
<keyword evidence="1" id="KW-0808">Transferase</keyword>
<dbReference type="RefSeq" id="WP_229951058.1">
    <property type="nucleotide sequence ID" value="NZ_CP104263.1"/>
</dbReference>
<dbReference type="InterPro" id="IPR016181">
    <property type="entry name" value="Acyl_CoA_acyltransferase"/>
</dbReference>
<dbReference type="EMBL" id="JANFLP010000001">
    <property type="protein sequence ID" value="MCQ1948648.1"/>
    <property type="molecule type" value="Genomic_DNA"/>
</dbReference>
<accession>A0ABT1NLP7</accession>
<keyword evidence="5" id="KW-1185">Reference proteome</keyword>
<dbReference type="PANTHER" id="PTHR43877:SF2">
    <property type="entry name" value="AMINOALKYLPHOSPHONATE N-ACETYLTRANSFERASE-RELATED"/>
    <property type="match status" value="1"/>
</dbReference>
<dbReference type="InterPro" id="IPR050832">
    <property type="entry name" value="Bact_Acetyltransf"/>
</dbReference>
<evidence type="ECO:0000256" key="1">
    <source>
        <dbReference type="ARBA" id="ARBA00022679"/>
    </source>
</evidence>